<proteinExistence type="predicted"/>
<feature type="region of interest" description="Disordered" evidence="1">
    <location>
        <begin position="1"/>
        <end position="160"/>
    </location>
</feature>
<organism evidence="2 3">
    <name type="scientific">Pleurodeles waltl</name>
    <name type="common">Iberian ribbed newt</name>
    <dbReference type="NCBI Taxonomy" id="8319"/>
    <lineage>
        <taxon>Eukaryota</taxon>
        <taxon>Metazoa</taxon>
        <taxon>Chordata</taxon>
        <taxon>Craniata</taxon>
        <taxon>Vertebrata</taxon>
        <taxon>Euteleostomi</taxon>
        <taxon>Amphibia</taxon>
        <taxon>Batrachia</taxon>
        <taxon>Caudata</taxon>
        <taxon>Salamandroidea</taxon>
        <taxon>Salamandridae</taxon>
        <taxon>Pleurodelinae</taxon>
        <taxon>Pleurodeles</taxon>
    </lineage>
</organism>
<comment type="caution">
    <text evidence="2">The sequence shown here is derived from an EMBL/GenBank/DDBJ whole genome shotgun (WGS) entry which is preliminary data.</text>
</comment>
<name>A0AAV7SVQ2_PLEWA</name>
<accession>A0AAV7SVQ2</accession>
<evidence type="ECO:0000313" key="2">
    <source>
        <dbReference type="EMBL" id="KAJ1168066.1"/>
    </source>
</evidence>
<evidence type="ECO:0000256" key="1">
    <source>
        <dbReference type="SAM" id="MobiDB-lite"/>
    </source>
</evidence>
<dbReference type="Proteomes" id="UP001066276">
    <property type="component" value="Chromosome 4_1"/>
</dbReference>
<keyword evidence="3" id="KW-1185">Reference proteome</keyword>
<sequence length="160" mass="17091">MTRLPKGQCPQQHSAPVRANDNAPKGSVPTATQRSHQSEKQGSERASAHSKAAALPSEGTTRLPKDQCPQQRSAPVRANDKALKGPVPTAVHAPIRANNKASKRPLPTAAQRSCQSEQQGSQRASAHNNAALPSERTTRLPKDQCPQQHSTPVRANDKAP</sequence>
<evidence type="ECO:0000313" key="3">
    <source>
        <dbReference type="Proteomes" id="UP001066276"/>
    </source>
</evidence>
<dbReference type="AlphaFoldDB" id="A0AAV7SVQ2"/>
<gene>
    <name evidence="2" type="ORF">NDU88_000020</name>
</gene>
<dbReference type="EMBL" id="JANPWB010000007">
    <property type="protein sequence ID" value="KAJ1168066.1"/>
    <property type="molecule type" value="Genomic_DNA"/>
</dbReference>
<feature type="compositionally biased region" description="Polar residues" evidence="1">
    <location>
        <begin position="110"/>
        <end position="128"/>
    </location>
</feature>
<feature type="compositionally biased region" description="Basic and acidic residues" evidence="1">
    <location>
        <begin position="36"/>
        <end position="47"/>
    </location>
</feature>
<reference evidence="2" key="1">
    <citation type="journal article" date="2022" name="bioRxiv">
        <title>Sequencing and chromosome-scale assembly of the giantPleurodeles waltlgenome.</title>
        <authorList>
            <person name="Brown T."/>
            <person name="Elewa A."/>
            <person name="Iarovenko S."/>
            <person name="Subramanian E."/>
            <person name="Araus A.J."/>
            <person name="Petzold A."/>
            <person name="Susuki M."/>
            <person name="Suzuki K.-i.T."/>
            <person name="Hayashi T."/>
            <person name="Toyoda A."/>
            <person name="Oliveira C."/>
            <person name="Osipova E."/>
            <person name="Leigh N.D."/>
            <person name="Simon A."/>
            <person name="Yun M.H."/>
        </authorList>
    </citation>
    <scope>NUCLEOTIDE SEQUENCE</scope>
    <source>
        <strain evidence="2">20211129_DDA</strain>
        <tissue evidence="2">Liver</tissue>
    </source>
</reference>
<protein>
    <submittedName>
        <fullName evidence="2">Uncharacterized protein</fullName>
    </submittedName>
</protein>